<dbReference type="GO" id="GO:0120010">
    <property type="term" value="P:intermembrane phospholipid transfer"/>
    <property type="evidence" value="ECO:0007669"/>
    <property type="project" value="TreeGrafter"/>
</dbReference>
<sequence>MTSLRTSAALAAGAVTLAGCATVTNPNPADPIEGFNRTMYQINDTVDRAVLTPVAKGYRFVLPQPARDSVTNFFSNIGDVYNVVNNLLQLEITAAAQDLMRLTINTVFGVGGLVDFATPAGLPKHSQDFGVTLGKWGVPPGPYLVLPILGPSTIRDTAGLVGNMYIDPTTYVNPAWVSYTLYGVRVVNTRANLLDASDLLAAAALDPYSFTRDAYLQRRRYLISGGAAGKAALPNYEDETPGGKPALPNYEEEAPASGASAAPMPASGAAAAPQAPASGDMTSAPTPASAPAAAPQGAPLPLHVPIPGSLPFKH</sequence>
<dbReference type="OrthoDB" id="9785326at2"/>
<evidence type="ECO:0000313" key="5">
    <source>
        <dbReference type="EMBL" id="VVE53642.1"/>
    </source>
</evidence>
<comment type="similarity">
    <text evidence="1">Belongs to the MlaA family.</text>
</comment>
<evidence type="ECO:0000256" key="3">
    <source>
        <dbReference type="SAM" id="MobiDB-lite"/>
    </source>
</evidence>
<dbReference type="EMBL" id="CABPRZ010000028">
    <property type="protein sequence ID" value="VVE53642.1"/>
    <property type="molecule type" value="Genomic_DNA"/>
</dbReference>
<dbReference type="PRINTS" id="PR01805">
    <property type="entry name" value="VACJLIPOPROT"/>
</dbReference>
<evidence type="ECO:0000256" key="4">
    <source>
        <dbReference type="SAM" id="SignalP"/>
    </source>
</evidence>
<evidence type="ECO:0000313" key="6">
    <source>
        <dbReference type="Proteomes" id="UP000414233"/>
    </source>
</evidence>
<dbReference type="PANTHER" id="PTHR30035">
    <property type="entry name" value="LIPOPROTEIN VACJ-RELATED"/>
    <property type="match status" value="1"/>
</dbReference>
<dbReference type="RefSeq" id="WP_150699526.1">
    <property type="nucleotide sequence ID" value="NZ_CABPRZ010000028.1"/>
</dbReference>
<dbReference type="GO" id="GO:0016020">
    <property type="term" value="C:membrane"/>
    <property type="evidence" value="ECO:0007669"/>
    <property type="project" value="InterPro"/>
</dbReference>
<feature type="chain" id="PRO_5022751938" evidence="4">
    <location>
        <begin position="22"/>
        <end position="314"/>
    </location>
</feature>
<accession>A0A5E4YYS2</accession>
<feature type="compositionally biased region" description="Low complexity" evidence="3">
    <location>
        <begin position="255"/>
        <end position="301"/>
    </location>
</feature>
<gene>
    <name evidence="5" type="primary">mlaA</name>
    <name evidence="5" type="ORF">PTE30175_04768</name>
</gene>
<dbReference type="Proteomes" id="UP000414233">
    <property type="component" value="Unassembled WGS sequence"/>
</dbReference>
<dbReference type="PANTHER" id="PTHR30035:SF3">
    <property type="entry name" value="INTERMEMBRANE PHOSPHOLIPID TRANSPORT SYSTEM LIPOPROTEIN MLAA"/>
    <property type="match status" value="1"/>
</dbReference>
<dbReference type="PROSITE" id="PS51257">
    <property type="entry name" value="PROKAR_LIPOPROTEIN"/>
    <property type="match status" value="1"/>
</dbReference>
<keyword evidence="2 4" id="KW-0732">Signal</keyword>
<evidence type="ECO:0000256" key="1">
    <source>
        <dbReference type="ARBA" id="ARBA00010634"/>
    </source>
</evidence>
<protein>
    <submittedName>
        <fullName evidence="5">Putative phospholipid-binding lipoprotein MlaA</fullName>
    </submittedName>
</protein>
<organism evidence="5 6">
    <name type="scientific">Pandoraea terrae</name>
    <dbReference type="NCBI Taxonomy" id="1537710"/>
    <lineage>
        <taxon>Bacteria</taxon>
        <taxon>Pseudomonadati</taxon>
        <taxon>Pseudomonadota</taxon>
        <taxon>Betaproteobacteria</taxon>
        <taxon>Burkholderiales</taxon>
        <taxon>Burkholderiaceae</taxon>
        <taxon>Pandoraea</taxon>
    </lineage>
</organism>
<feature type="signal peptide" evidence="4">
    <location>
        <begin position="1"/>
        <end position="21"/>
    </location>
</feature>
<dbReference type="Pfam" id="PF04333">
    <property type="entry name" value="MlaA"/>
    <property type="match status" value="1"/>
</dbReference>
<keyword evidence="6" id="KW-1185">Reference proteome</keyword>
<dbReference type="InterPro" id="IPR007428">
    <property type="entry name" value="MlaA"/>
</dbReference>
<evidence type="ECO:0000256" key="2">
    <source>
        <dbReference type="ARBA" id="ARBA00022729"/>
    </source>
</evidence>
<reference evidence="5 6" key="1">
    <citation type="submission" date="2019-08" db="EMBL/GenBank/DDBJ databases">
        <authorList>
            <person name="Peeters C."/>
        </authorList>
    </citation>
    <scope>NUCLEOTIDE SEQUENCE [LARGE SCALE GENOMIC DNA]</scope>
    <source>
        <strain evidence="5 6">LMG 30175</strain>
    </source>
</reference>
<dbReference type="AlphaFoldDB" id="A0A5E4YYS2"/>
<proteinExistence type="inferred from homology"/>
<name>A0A5E4YYS2_9BURK</name>
<keyword evidence="5" id="KW-0449">Lipoprotein</keyword>
<feature type="region of interest" description="Disordered" evidence="3">
    <location>
        <begin position="232"/>
        <end position="314"/>
    </location>
</feature>